<dbReference type="PROSITE" id="PS50977">
    <property type="entry name" value="HTH_TETR_2"/>
    <property type="match status" value="1"/>
</dbReference>
<feature type="region of interest" description="Disordered" evidence="5">
    <location>
        <begin position="191"/>
        <end position="210"/>
    </location>
</feature>
<dbReference type="SUPFAM" id="SSF48498">
    <property type="entry name" value="Tetracyclin repressor-like, C-terminal domain"/>
    <property type="match status" value="1"/>
</dbReference>
<evidence type="ECO:0000256" key="3">
    <source>
        <dbReference type="ARBA" id="ARBA00023163"/>
    </source>
</evidence>
<reference evidence="7 8" key="1">
    <citation type="submission" date="2019-06" db="EMBL/GenBank/DDBJ databases">
        <title>Sequencing the genomes of 1000 actinobacteria strains.</title>
        <authorList>
            <person name="Klenk H.-P."/>
        </authorList>
    </citation>
    <scope>NUCLEOTIDE SEQUENCE [LARGE SCALE GENOMIC DNA]</scope>
    <source>
        <strain evidence="7 8">DSM 25218</strain>
    </source>
</reference>
<feature type="domain" description="HTH tetR-type" evidence="6">
    <location>
        <begin position="5"/>
        <end position="65"/>
    </location>
</feature>
<evidence type="ECO:0000313" key="7">
    <source>
        <dbReference type="EMBL" id="TQL70417.1"/>
    </source>
</evidence>
<dbReference type="InterPro" id="IPR050109">
    <property type="entry name" value="HTH-type_TetR-like_transc_reg"/>
</dbReference>
<comment type="caution">
    <text evidence="7">The sequence shown here is derived from an EMBL/GenBank/DDBJ whole genome shotgun (WGS) entry which is preliminary data.</text>
</comment>
<keyword evidence="3" id="KW-0804">Transcription</keyword>
<evidence type="ECO:0000256" key="2">
    <source>
        <dbReference type="ARBA" id="ARBA00023125"/>
    </source>
</evidence>
<keyword evidence="1" id="KW-0805">Transcription regulation</keyword>
<dbReference type="Proteomes" id="UP000320209">
    <property type="component" value="Unassembled WGS sequence"/>
</dbReference>
<dbReference type="OrthoDB" id="9785164at2"/>
<dbReference type="Gene3D" id="1.10.357.10">
    <property type="entry name" value="Tetracycline Repressor, domain 2"/>
    <property type="match status" value="1"/>
</dbReference>
<dbReference type="GO" id="GO:0000976">
    <property type="term" value="F:transcription cis-regulatory region binding"/>
    <property type="evidence" value="ECO:0007669"/>
    <property type="project" value="TreeGrafter"/>
</dbReference>
<protein>
    <submittedName>
        <fullName evidence="7">TetR family transcriptional regulator</fullName>
    </submittedName>
</protein>
<dbReference type="SUPFAM" id="SSF46689">
    <property type="entry name" value="Homeodomain-like"/>
    <property type="match status" value="1"/>
</dbReference>
<dbReference type="Pfam" id="PF17932">
    <property type="entry name" value="TetR_C_24"/>
    <property type="match status" value="1"/>
</dbReference>
<dbReference type="PRINTS" id="PR00455">
    <property type="entry name" value="HTHTETR"/>
</dbReference>
<dbReference type="PANTHER" id="PTHR30055:SF234">
    <property type="entry name" value="HTH-TYPE TRANSCRIPTIONAL REGULATOR BETI"/>
    <property type="match status" value="1"/>
</dbReference>
<dbReference type="EMBL" id="VFOV01000001">
    <property type="protein sequence ID" value="TQL70417.1"/>
    <property type="molecule type" value="Genomic_DNA"/>
</dbReference>
<evidence type="ECO:0000256" key="5">
    <source>
        <dbReference type="SAM" id="MobiDB-lite"/>
    </source>
</evidence>
<keyword evidence="2 4" id="KW-0238">DNA-binding</keyword>
<name>A0A543ACW4_9ACTN</name>
<dbReference type="Pfam" id="PF00440">
    <property type="entry name" value="TetR_N"/>
    <property type="match status" value="1"/>
</dbReference>
<feature type="DNA-binding region" description="H-T-H motif" evidence="4">
    <location>
        <begin position="28"/>
        <end position="47"/>
    </location>
</feature>
<evidence type="ECO:0000256" key="4">
    <source>
        <dbReference type="PROSITE-ProRule" id="PRU00335"/>
    </source>
</evidence>
<dbReference type="InterPro" id="IPR001647">
    <property type="entry name" value="HTH_TetR"/>
</dbReference>
<gene>
    <name evidence="7" type="ORF">FB381_4350</name>
</gene>
<proteinExistence type="predicted"/>
<dbReference type="Gene3D" id="1.10.10.60">
    <property type="entry name" value="Homeodomain-like"/>
    <property type="match status" value="1"/>
</dbReference>
<sequence>MRQLPASIASKLYGAAELIAERGVAEAKMDEIAAASGIPRATLYYYFTGKDEILAFLLTDMLEAIAGEVAAAVGATGSARVRLEAAVQAQIAVMLDQPAACRALVGDLGRATRLPALAHALQEAFRRPIEQLLAEGAADGSLHVQPHPEEASLAIFGAITVAGLYHAVEDSRPSAEQVAKRVLGVLMQGLGGQKEPRTTDCPASATDAQA</sequence>
<dbReference type="InterPro" id="IPR041490">
    <property type="entry name" value="KstR2_TetR_C"/>
</dbReference>
<dbReference type="RefSeq" id="WP_008362719.1">
    <property type="nucleotide sequence ID" value="NZ_VFOV01000001.1"/>
</dbReference>
<dbReference type="InterPro" id="IPR009057">
    <property type="entry name" value="Homeodomain-like_sf"/>
</dbReference>
<organism evidence="7 8">
    <name type="scientific">Nocardioides albertanoniae</name>
    <dbReference type="NCBI Taxonomy" id="1175486"/>
    <lineage>
        <taxon>Bacteria</taxon>
        <taxon>Bacillati</taxon>
        <taxon>Actinomycetota</taxon>
        <taxon>Actinomycetes</taxon>
        <taxon>Propionibacteriales</taxon>
        <taxon>Nocardioidaceae</taxon>
        <taxon>Nocardioides</taxon>
    </lineage>
</organism>
<dbReference type="GO" id="GO:0003700">
    <property type="term" value="F:DNA-binding transcription factor activity"/>
    <property type="evidence" value="ECO:0007669"/>
    <property type="project" value="TreeGrafter"/>
</dbReference>
<evidence type="ECO:0000259" key="6">
    <source>
        <dbReference type="PROSITE" id="PS50977"/>
    </source>
</evidence>
<accession>A0A543ACW4</accession>
<evidence type="ECO:0000256" key="1">
    <source>
        <dbReference type="ARBA" id="ARBA00023015"/>
    </source>
</evidence>
<dbReference type="PANTHER" id="PTHR30055">
    <property type="entry name" value="HTH-TYPE TRANSCRIPTIONAL REGULATOR RUTR"/>
    <property type="match status" value="1"/>
</dbReference>
<dbReference type="AlphaFoldDB" id="A0A543ACW4"/>
<evidence type="ECO:0000313" key="8">
    <source>
        <dbReference type="Proteomes" id="UP000320209"/>
    </source>
</evidence>
<keyword evidence="8" id="KW-1185">Reference proteome</keyword>
<dbReference type="InterPro" id="IPR036271">
    <property type="entry name" value="Tet_transcr_reg_TetR-rel_C_sf"/>
</dbReference>